<name>A0ABR1V8Z9_9PEZI</name>
<proteinExistence type="predicted"/>
<gene>
    <name evidence="7" type="ORF">PG996_006778</name>
</gene>
<evidence type="ECO:0000313" key="7">
    <source>
        <dbReference type="EMBL" id="KAK8067666.1"/>
    </source>
</evidence>
<comment type="subcellular location">
    <subcellularLocation>
        <location evidence="1">Endoplasmic reticulum membrane</location>
        <topology evidence="1">Multi-pass membrane protein</topology>
    </subcellularLocation>
</comment>
<organism evidence="7 8">
    <name type="scientific">Apiospora saccharicola</name>
    <dbReference type="NCBI Taxonomy" id="335842"/>
    <lineage>
        <taxon>Eukaryota</taxon>
        <taxon>Fungi</taxon>
        <taxon>Dikarya</taxon>
        <taxon>Ascomycota</taxon>
        <taxon>Pezizomycotina</taxon>
        <taxon>Sordariomycetes</taxon>
        <taxon>Xylariomycetidae</taxon>
        <taxon>Amphisphaeriales</taxon>
        <taxon>Apiosporaceae</taxon>
        <taxon>Apiospora</taxon>
    </lineage>
</organism>
<evidence type="ECO:0000256" key="2">
    <source>
        <dbReference type="ARBA" id="ARBA00022692"/>
    </source>
</evidence>
<sequence>MGQEPNNPISVSERLESFRRWAKLKQYQIEVTYAVNTYTPLEKVFYSLVLILFTLSVAGFAHYILPRVLGPVYSIWYILSQDIHQIASHIGTSNKMAHIASHGPIASPFESQVLSL</sequence>
<accession>A0ABR1V8Z9</accession>
<evidence type="ECO:0000256" key="6">
    <source>
        <dbReference type="SAM" id="Phobius"/>
    </source>
</evidence>
<dbReference type="Proteomes" id="UP001446871">
    <property type="component" value="Unassembled WGS sequence"/>
</dbReference>
<evidence type="ECO:0000256" key="3">
    <source>
        <dbReference type="ARBA" id="ARBA00022824"/>
    </source>
</evidence>
<evidence type="ECO:0000256" key="1">
    <source>
        <dbReference type="ARBA" id="ARBA00004477"/>
    </source>
</evidence>
<keyword evidence="4 6" id="KW-1133">Transmembrane helix</keyword>
<dbReference type="EMBL" id="JAQQWM010000004">
    <property type="protein sequence ID" value="KAK8067666.1"/>
    <property type="molecule type" value="Genomic_DNA"/>
</dbReference>
<feature type="transmembrane region" description="Helical" evidence="6">
    <location>
        <begin position="44"/>
        <end position="65"/>
    </location>
</feature>
<dbReference type="InterPro" id="IPR024512">
    <property type="entry name" value="Ser_palmitoyltrfase_ssu-like"/>
</dbReference>
<evidence type="ECO:0000256" key="5">
    <source>
        <dbReference type="ARBA" id="ARBA00023136"/>
    </source>
</evidence>
<evidence type="ECO:0000313" key="8">
    <source>
        <dbReference type="Proteomes" id="UP001446871"/>
    </source>
</evidence>
<keyword evidence="2 6" id="KW-0812">Transmembrane</keyword>
<reference evidence="7 8" key="1">
    <citation type="submission" date="2023-01" db="EMBL/GenBank/DDBJ databases">
        <title>Analysis of 21 Apiospora genomes using comparative genomics revels a genus with tremendous synthesis potential of carbohydrate active enzymes and secondary metabolites.</title>
        <authorList>
            <person name="Sorensen T."/>
        </authorList>
    </citation>
    <scope>NUCLEOTIDE SEQUENCE [LARGE SCALE GENOMIC DNA]</scope>
    <source>
        <strain evidence="7 8">CBS 83171</strain>
    </source>
</reference>
<comment type="caution">
    <text evidence="7">The sequence shown here is derived from an EMBL/GenBank/DDBJ whole genome shotgun (WGS) entry which is preliminary data.</text>
</comment>
<keyword evidence="3" id="KW-0256">Endoplasmic reticulum</keyword>
<dbReference type="Pfam" id="PF11779">
    <property type="entry name" value="SPT_ssu-like"/>
    <property type="match status" value="1"/>
</dbReference>
<keyword evidence="5 6" id="KW-0472">Membrane</keyword>
<protein>
    <submittedName>
        <fullName evidence="7">Uncharacterized protein</fullName>
    </submittedName>
</protein>
<evidence type="ECO:0000256" key="4">
    <source>
        <dbReference type="ARBA" id="ARBA00022989"/>
    </source>
</evidence>
<keyword evidence="8" id="KW-1185">Reference proteome</keyword>